<evidence type="ECO:0000256" key="2">
    <source>
        <dbReference type="ARBA" id="ARBA00022679"/>
    </source>
</evidence>
<evidence type="ECO:0000313" key="5">
    <source>
        <dbReference type="EMBL" id="AMS38556.1"/>
    </source>
</evidence>
<dbReference type="Pfam" id="PF05919">
    <property type="entry name" value="Mitovir_RNA_pol"/>
    <property type="match status" value="1"/>
</dbReference>
<dbReference type="InterPro" id="IPR043502">
    <property type="entry name" value="DNA/RNA_pol_sf"/>
</dbReference>
<dbReference type="EMBL" id="KT809403">
    <property type="protein sequence ID" value="AMS38556.1"/>
    <property type="molecule type" value="Genomic_RNA"/>
</dbReference>
<organism evidence="5">
    <name type="scientific">Hymenoscyphus fraxineus mitovirus 1</name>
    <dbReference type="NCBI Taxonomy" id="1564031"/>
    <lineage>
        <taxon>Viruses</taxon>
        <taxon>Riboviria</taxon>
        <taxon>Orthornavirae</taxon>
        <taxon>Lenarviricota</taxon>
        <taxon>Howeltoviricetes</taxon>
        <taxon>Cryppavirales</taxon>
        <taxon>Mitoviridae</taxon>
        <taxon>Unuamitovirus</taxon>
        <taxon>Unuamitovirus hyfr1</taxon>
    </lineage>
</organism>
<reference evidence="5" key="1">
    <citation type="submission" date="2015-09" db="EMBL/GenBank/DDBJ databases">
        <title>HfMV1 occurs in Central European populations of Hymenoscyphus fraxineus, the causal agent of ash dieback in Europe.</title>
        <authorList>
            <person name="Botella L."/>
            <person name="Eichmeier A."/>
        </authorList>
    </citation>
    <scope>NUCLEOTIDE SEQUENCE</scope>
    <source>
        <strain evidence="5">1739</strain>
    </source>
</reference>
<accession>A0A142LXN0</accession>
<sequence>MTKQINKIKVRLTLITGIAHLKLSLILFCHWSNNDPHITALVKHAITRFENLATTRGLNYAILEFKASRLAFTRWLCGRPLQGKANTPITKAGLPKVIPREVRFSLHDGKPDNLVKAVITVLSIGRYFLGGNPIDLDAITRSATPINPKDNEIILALGKLGVDRQQRVPDQWSYDWITTAGPNGPSISSCLWDLPQFLSKFKAPATVLLPDLVVKLEKLAIWEKSHNLSGLLKLNNWRDGSLRKLAIKDDKEGKSRVFAIFDYWSQTTLTPLHDWAFSTLRKIPQDCTFNQQEGVEKILKLKTRKHYYSYDLKSATDRFPARFQRKVLSLIFTTDYANAWLEIMTKEPFTLKGSESAIKWRVGQPLGAKSSWGIFTLCHHVIVNIAAIRSNSDAHYIILGDDIVLRGRALATEYKRIMSNLGVEISESKSHVSKDTFEFAKLWTHKGVNVSGFPIVGLAESLRKPLELALLFIYEVPQKGYFYDLTPRSLSHFFSHLASCSLDPPRFAIFMANRACWFYAFISWLVTKEDGWAKYLVQSVSIIAPPSLAAEAVFQTTSKKWAKEVMKGIHDLSIFAINILYKVREEIPMTRSSWDREAWPGRFNASGIEFIGYASQIPILAALSKESNVAHSDYLQSVTEGVQTIQLEELEKLKLPPSPQLKGFEPVRTRGHIRALNKLCREYNRGLSVEINDIRTDRCSDIPGPAGPTSGKSGRAR</sequence>
<keyword evidence="1" id="KW-0696">RNA-directed RNA polymerase</keyword>
<feature type="region of interest" description="Disordered" evidence="4">
    <location>
        <begin position="698"/>
        <end position="717"/>
    </location>
</feature>
<proteinExistence type="predicted"/>
<dbReference type="PANTHER" id="PTHR34456">
    <property type="entry name" value="MITOVIRUS RNA-DEPENDENT RNA POLYMERASE"/>
    <property type="match status" value="1"/>
</dbReference>
<dbReference type="InterPro" id="IPR008686">
    <property type="entry name" value="RNA_pol_mitovir"/>
</dbReference>
<dbReference type="PANTHER" id="PTHR34456:SF13">
    <property type="entry name" value="REVERSE TRANSCRIPTASE DOMAIN-CONTAINING PROTEIN"/>
    <property type="match status" value="1"/>
</dbReference>
<name>A0A142LXN0_9VIRU</name>
<evidence type="ECO:0000256" key="1">
    <source>
        <dbReference type="ARBA" id="ARBA00022484"/>
    </source>
</evidence>
<protein>
    <submittedName>
        <fullName evidence="5">RdRp</fullName>
    </submittedName>
</protein>
<dbReference type="SUPFAM" id="SSF56672">
    <property type="entry name" value="DNA/RNA polymerases"/>
    <property type="match status" value="1"/>
</dbReference>
<dbReference type="GO" id="GO:0003968">
    <property type="term" value="F:RNA-directed RNA polymerase activity"/>
    <property type="evidence" value="ECO:0007669"/>
    <property type="project" value="UniProtKB-KW"/>
</dbReference>
<evidence type="ECO:0000256" key="4">
    <source>
        <dbReference type="SAM" id="MobiDB-lite"/>
    </source>
</evidence>
<keyword evidence="2" id="KW-0808">Transferase</keyword>
<keyword evidence="3" id="KW-0548">Nucleotidyltransferase</keyword>
<evidence type="ECO:0000256" key="3">
    <source>
        <dbReference type="ARBA" id="ARBA00022695"/>
    </source>
</evidence>